<dbReference type="InterPro" id="IPR029167">
    <property type="entry name" value="Mug117"/>
</dbReference>
<comment type="caution">
    <text evidence="1">The sequence shown here is derived from an EMBL/GenBank/DDBJ whole genome shotgun (WGS) entry which is preliminary data.</text>
</comment>
<evidence type="ECO:0000313" key="1">
    <source>
        <dbReference type="EMBL" id="KAK4183811.1"/>
    </source>
</evidence>
<sequence length="166" mass="18124">MAIANLATAIPAIPTASADAVSNVNSDTFEFEDFKFNTPTVQGDDFEDFDCDGSKICRFLHPEACDDAVNNRLIRGDFLDYGAPGSGRPLTSACSAIAGPVGCRIHIQGHRNCTRTGNQIWEDYQDIRESGCQVCGTKHWGDGCYTSIEVDPQCKVWRGIGNPDDW</sequence>
<dbReference type="AlphaFoldDB" id="A0AAN6WM32"/>
<accession>A0AAN6WM32</accession>
<gene>
    <name evidence="1" type="ORF">QBC35DRAFT_393061</name>
</gene>
<organism evidence="1 2">
    <name type="scientific">Podospora australis</name>
    <dbReference type="NCBI Taxonomy" id="1536484"/>
    <lineage>
        <taxon>Eukaryota</taxon>
        <taxon>Fungi</taxon>
        <taxon>Dikarya</taxon>
        <taxon>Ascomycota</taxon>
        <taxon>Pezizomycotina</taxon>
        <taxon>Sordariomycetes</taxon>
        <taxon>Sordariomycetidae</taxon>
        <taxon>Sordariales</taxon>
        <taxon>Podosporaceae</taxon>
        <taxon>Podospora</taxon>
    </lineage>
</organism>
<proteinExistence type="predicted"/>
<dbReference type="Proteomes" id="UP001302126">
    <property type="component" value="Unassembled WGS sequence"/>
</dbReference>
<dbReference type="Pfam" id="PF15474">
    <property type="entry name" value="MU117"/>
    <property type="match status" value="1"/>
</dbReference>
<reference evidence="1" key="2">
    <citation type="submission" date="2023-05" db="EMBL/GenBank/DDBJ databases">
        <authorList>
            <consortium name="Lawrence Berkeley National Laboratory"/>
            <person name="Steindorff A."/>
            <person name="Hensen N."/>
            <person name="Bonometti L."/>
            <person name="Westerberg I."/>
            <person name="Brannstrom I.O."/>
            <person name="Guillou S."/>
            <person name="Cros-Aarteil S."/>
            <person name="Calhoun S."/>
            <person name="Haridas S."/>
            <person name="Kuo A."/>
            <person name="Mondo S."/>
            <person name="Pangilinan J."/>
            <person name="Riley R."/>
            <person name="Labutti K."/>
            <person name="Andreopoulos B."/>
            <person name="Lipzen A."/>
            <person name="Chen C."/>
            <person name="Yanf M."/>
            <person name="Daum C."/>
            <person name="Ng V."/>
            <person name="Clum A."/>
            <person name="Ohm R."/>
            <person name="Martin F."/>
            <person name="Silar P."/>
            <person name="Natvig D."/>
            <person name="Lalanne C."/>
            <person name="Gautier V."/>
            <person name="Ament-Velasquez S.L."/>
            <person name="Kruys A."/>
            <person name="Hutchinson M.I."/>
            <person name="Powell A.J."/>
            <person name="Barry K."/>
            <person name="Miller A.N."/>
            <person name="Grigoriev I.V."/>
            <person name="Debuchy R."/>
            <person name="Gladieux P."/>
            <person name="Thoren M.H."/>
            <person name="Johannesson H."/>
        </authorList>
    </citation>
    <scope>NUCLEOTIDE SEQUENCE</scope>
    <source>
        <strain evidence="1">PSN309</strain>
    </source>
</reference>
<evidence type="ECO:0000313" key="2">
    <source>
        <dbReference type="Proteomes" id="UP001302126"/>
    </source>
</evidence>
<name>A0AAN6WM32_9PEZI</name>
<keyword evidence="2" id="KW-1185">Reference proteome</keyword>
<protein>
    <submittedName>
        <fullName evidence="1">Uncharacterized protein</fullName>
    </submittedName>
</protein>
<dbReference type="EMBL" id="MU864522">
    <property type="protein sequence ID" value="KAK4183811.1"/>
    <property type="molecule type" value="Genomic_DNA"/>
</dbReference>
<reference evidence="1" key="1">
    <citation type="journal article" date="2023" name="Mol. Phylogenet. Evol.">
        <title>Genome-scale phylogeny and comparative genomics of the fungal order Sordariales.</title>
        <authorList>
            <person name="Hensen N."/>
            <person name="Bonometti L."/>
            <person name="Westerberg I."/>
            <person name="Brannstrom I.O."/>
            <person name="Guillou S."/>
            <person name="Cros-Aarteil S."/>
            <person name="Calhoun S."/>
            <person name="Haridas S."/>
            <person name="Kuo A."/>
            <person name="Mondo S."/>
            <person name="Pangilinan J."/>
            <person name="Riley R."/>
            <person name="LaButti K."/>
            <person name="Andreopoulos B."/>
            <person name="Lipzen A."/>
            <person name="Chen C."/>
            <person name="Yan M."/>
            <person name="Daum C."/>
            <person name="Ng V."/>
            <person name="Clum A."/>
            <person name="Steindorff A."/>
            <person name="Ohm R.A."/>
            <person name="Martin F."/>
            <person name="Silar P."/>
            <person name="Natvig D.O."/>
            <person name="Lalanne C."/>
            <person name="Gautier V."/>
            <person name="Ament-Velasquez S.L."/>
            <person name="Kruys A."/>
            <person name="Hutchinson M.I."/>
            <person name="Powell A.J."/>
            <person name="Barry K."/>
            <person name="Miller A.N."/>
            <person name="Grigoriev I.V."/>
            <person name="Debuchy R."/>
            <person name="Gladieux P."/>
            <person name="Hiltunen Thoren M."/>
            <person name="Johannesson H."/>
        </authorList>
    </citation>
    <scope>NUCLEOTIDE SEQUENCE</scope>
    <source>
        <strain evidence="1">PSN309</strain>
    </source>
</reference>